<comment type="caution">
    <text evidence="8">The sequence shown here is derived from an EMBL/GenBank/DDBJ whole genome shotgun (WGS) entry which is preliminary data.</text>
</comment>
<sequence length="393" mass="42410">MKSSPRAPRPPRPFVWPPPTSETGRKVLPSMDFNLADEVRRQLEEALSKRGRVNIVIAGRSGVGKSTLVNAVFQGNLAETGQGRPVTQSAREYSKEGLPITILDTRGLEMDQYLETTRQLEEEVRERSTDPDAKRHLHVAWVCISEDSRRVEQGESAVAQMLARYMPVLGVITKARSDQGFREEVLRLLPMARNAMRVRALREQDDEGHVLEPRGLQELVDVTMEVVPEAQRNAFAAAQKVSVAQKRTRAHAIVGSAATLAGAIGATPIPFSDALVIVPVQISMLASISAVFGLPLNQAFLTTLISSASGGLMATLSGQTIVSGLLKLVPGVGTVVGAAISAATAVAVTTLFGEGFISVLSKLFLRNQGEPPTEEEVAQAFREELHGRSSPRP</sequence>
<protein>
    <recommendedName>
        <fullName evidence="7">G domain-containing protein</fullName>
    </recommendedName>
</protein>
<dbReference type="Pfam" id="PF01926">
    <property type="entry name" value="MMR_HSR1"/>
    <property type="match status" value="1"/>
</dbReference>
<dbReference type="GO" id="GO:0016020">
    <property type="term" value="C:membrane"/>
    <property type="evidence" value="ECO:0007669"/>
    <property type="project" value="UniProtKB-SubCell"/>
</dbReference>
<accession>Q09AB4</accession>
<name>Q09AB4_STIAD</name>
<dbReference type="Pfam" id="PF05128">
    <property type="entry name" value="DUF697"/>
    <property type="match status" value="1"/>
</dbReference>
<keyword evidence="3 6" id="KW-1133">Transmembrane helix</keyword>
<reference evidence="8 9" key="1">
    <citation type="submission" date="2006-04" db="EMBL/GenBank/DDBJ databases">
        <authorList>
            <person name="Nierman W.C."/>
        </authorList>
    </citation>
    <scope>NUCLEOTIDE SEQUENCE [LARGE SCALE GENOMIC DNA]</scope>
    <source>
        <strain evidence="8 9">DW4/3-1</strain>
    </source>
</reference>
<dbReference type="PANTHER" id="PTHR42714:SF2">
    <property type="entry name" value="TRNA MODIFICATION GTPASE GTPBP3, MITOCHONDRIAL"/>
    <property type="match status" value="1"/>
</dbReference>
<feature type="transmembrane region" description="Helical" evidence="6">
    <location>
        <begin position="328"/>
        <end position="352"/>
    </location>
</feature>
<dbReference type="GO" id="GO:0002098">
    <property type="term" value="P:tRNA wobble uridine modification"/>
    <property type="evidence" value="ECO:0007669"/>
    <property type="project" value="TreeGrafter"/>
</dbReference>
<feature type="transmembrane region" description="Helical" evidence="6">
    <location>
        <begin position="250"/>
        <end position="269"/>
    </location>
</feature>
<feature type="transmembrane region" description="Helical" evidence="6">
    <location>
        <begin position="301"/>
        <end position="322"/>
    </location>
</feature>
<evidence type="ECO:0000256" key="2">
    <source>
        <dbReference type="ARBA" id="ARBA00022692"/>
    </source>
</evidence>
<dbReference type="InterPro" id="IPR027417">
    <property type="entry name" value="P-loop_NTPase"/>
</dbReference>
<evidence type="ECO:0000256" key="3">
    <source>
        <dbReference type="ARBA" id="ARBA00022989"/>
    </source>
</evidence>
<evidence type="ECO:0000259" key="7">
    <source>
        <dbReference type="Pfam" id="PF01926"/>
    </source>
</evidence>
<evidence type="ECO:0000313" key="9">
    <source>
        <dbReference type="Proteomes" id="UP000032702"/>
    </source>
</evidence>
<dbReference type="SUPFAM" id="SSF52540">
    <property type="entry name" value="P-loop containing nucleoside triphosphate hydrolases"/>
    <property type="match status" value="1"/>
</dbReference>
<dbReference type="Gene3D" id="3.40.50.300">
    <property type="entry name" value="P-loop containing nucleotide triphosphate hydrolases"/>
    <property type="match status" value="1"/>
</dbReference>
<feature type="region of interest" description="Disordered" evidence="5">
    <location>
        <begin position="1"/>
        <end position="27"/>
    </location>
</feature>
<gene>
    <name evidence="8" type="ORF">STIAU_6012</name>
</gene>
<dbReference type="EMBL" id="AAMD01000014">
    <property type="protein sequence ID" value="EAU68679.1"/>
    <property type="molecule type" value="Genomic_DNA"/>
</dbReference>
<evidence type="ECO:0000256" key="4">
    <source>
        <dbReference type="ARBA" id="ARBA00023136"/>
    </source>
</evidence>
<dbReference type="InterPro" id="IPR006073">
    <property type="entry name" value="GTP-bd"/>
</dbReference>
<dbReference type="PATRIC" id="fig|378806.16.peg.7979"/>
<evidence type="ECO:0000256" key="5">
    <source>
        <dbReference type="SAM" id="MobiDB-lite"/>
    </source>
</evidence>
<keyword evidence="2 6" id="KW-0812">Transmembrane</keyword>
<proteinExistence type="predicted"/>
<comment type="subcellular location">
    <subcellularLocation>
        <location evidence="1">Membrane</location>
        <topology evidence="1">Multi-pass membrane protein</topology>
    </subcellularLocation>
</comment>
<evidence type="ECO:0000256" key="1">
    <source>
        <dbReference type="ARBA" id="ARBA00004141"/>
    </source>
</evidence>
<dbReference type="CDD" id="cd00882">
    <property type="entry name" value="Ras_like_GTPase"/>
    <property type="match status" value="1"/>
</dbReference>
<evidence type="ECO:0000313" key="8">
    <source>
        <dbReference type="EMBL" id="EAU68679.1"/>
    </source>
</evidence>
<dbReference type="Proteomes" id="UP000032702">
    <property type="component" value="Unassembled WGS sequence"/>
</dbReference>
<dbReference type="GO" id="GO:0005829">
    <property type="term" value="C:cytosol"/>
    <property type="evidence" value="ECO:0007669"/>
    <property type="project" value="TreeGrafter"/>
</dbReference>
<feature type="transmembrane region" description="Helical" evidence="6">
    <location>
        <begin position="275"/>
        <end position="294"/>
    </location>
</feature>
<organism evidence="8 9">
    <name type="scientific">Stigmatella aurantiaca (strain DW4/3-1)</name>
    <dbReference type="NCBI Taxonomy" id="378806"/>
    <lineage>
        <taxon>Bacteria</taxon>
        <taxon>Pseudomonadati</taxon>
        <taxon>Myxococcota</taxon>
        <taxon>Myxococcia</taxon>
        <taxon>Myxococcales</taxon>
        <taxon>Cystobacterineae</taxon>
        <taxon>Archangiaceae</taxon>
        <taxon>Stigmatella</taxon>
    </lineage>
</organism>
<evidence type="ECO:0000256" key="6">
    <source>
        <dbReference type="SAM" id="Phobius"/>
    </source>
</evidence>
<keyword evidence="4 6" id="KW-0472">Membrane</keyword>
<dbReference type="InterPro" id="IPR021147">
    <property type="entry name" value="DUF697"/>
</dbReference>
<feature type="compositionally biased region" description="Pro residues" evidence="5">
    <location>
        <begin position="7"/>
        <end position="20"/>
    </location>
</feature>
<dbReference type="AlphaFoldDB" id="Q09AB4"/>
<dbReference type="PANTHER" id="PTHR42714">
    <property type="entry name" value="TRNA MODIFICATION GTPASE GTPBP3"/>
    <property type="match status" value="1"/>
</dbReference>
<feature type="domain" description="G" evidence="7">
    <location>
        <begin position="55"/>
        <end position="172"/>
    </location>
</feature>
<dbReference type="GO" id="GO:0005525">
    <property type="term" value="F:GTP binding"/>
    <property type="evidence" value="ECO:0007669"/>
    <property type="project" value="InterPro"/>
</dbReference>
<dbReference type="GO" id="GO:0030488">
    <property type="term" value="P:tRNA methylation"/>
    <property type="evidence" value="ECO:0007669"/>
    <property type="project" value="TreeGrafter"/>
</dbReference>